<reference evidence="4 5" key="1">
    <citation type="submission" date="2024-09" db="EMBL/GenBank/DDBJ databases">
        <authorList>
            <person name="Sun Q."/>
            <person name="Mori K."/>
        </authorList>
    </citation>
    <scope>NUCLEOTIDE SEQUENCE [LARGE SCALE GENOMIC DNA]</scope>
    <source>
        <strain evidence="4 5">CCM 7468</strain>
    </source>
</reference>
<evidence type="ECO:0000313" key="5">
    <source>
        <dbReference type="Proteomes" id="UP001589789"/>
    </source>
</evidence>
<dbReference type="CDD" id="cd04301">
    <property type="entry name" value="NAT_SF"/>
    <property type="match status" value="1"/>
</dbReference>
<keyword evidence="2 4" id="KW-0012">Acyltransferase</keyword>
<dbReference type="InterPro" id="IPR000182">
    <property type="entry name" value="GNAT_dom"/>
</dbReference>
<dbReference type="PANTHER" id="PTHR43877">
    <property type="entry name" value="AMINOALKYLPHOSPHONATE N-ACETYLTRANSFERASE-RELATED-RELATED"/>
    <property type="match status" value="1"/>
</dbReference>
<sequence length="156" mass="16905">MSALRPARPEEAELLHALVQRAYAPYVPLIGRRPAPMDDDIAARIAAGQAHVLERGGAILALAVIEARPGHLWIENLAVEPAAHGQGLGRVLLAFAEAEAHRLGLPALRLLTNARMERNRAIYARAGFTEVRESEEGGLHRVHMWRGLDGTGEPAP</sequence>
<evidence type="ECO:0000256" key="1">
    <source>
        <dbReference type="ARBA" id="ARBA00022679"/>
    </source>
</evidence>
<dbReference type="EMBL" id="JBHLVZ010000005">
    <property type="protein sequence ID" value="MFC0385426.1"/>
    <property type="molecule type" value="Genomic_DNA"/>
</dbReference>
<evidence type="ECO:0000259" key="3">
    <source>
        <dbReference type="PROSITE" id="PS51186"/>
    </source>
</evidence>
<dbReference type="Pfam" id="PF00583">
    <property type="entry name" value="Acetyltransf_1"/>
    <property type="match status" value="1"/>
</dbReference>
<dbReference type="SUPFAM" id="SSF55729">
    <property type="entry name" value="Acyl-CoA N-acyltransferases (Nat)"/>
    <property type="match status" value="1"/>
</dbReference>
<organism evidence="4 5">
    <name type="scientific">Muricoccus vinaceus</name>
    <dbReference type="NCBI Taxonomy" id="424704"/>
    <lineage>
        <taxon>Bacteria</taxon>
        <taxon>Pseudomonadati</taxon>
        <taxon>Pseudomonadota</taxon>
        <taxon>Alphaproteobacteria</taxon>
        <taxon>Acetobacterales</taxon>
        <taxon>Roseomonadaceae</taxon>
        <taxon>Muricoccus</taxon>
    </lineage>
</organism>
<evidence type="ECO:0000313" key="4">
    <source>
        <dbReference type="EMBL" id="MFC0385426.1"/>
    </source>
</evidence>
<evidence type="ECO:0000256" key="2">
    <source>
        <dbReference type="ARBA" id="ARBA00023315"/>
    </source>
</evidence>
<keyword evidence="5" id="KW-1185">Reference proteome</keyword>
<protein>
    <submittedName>
        <fullName evidence="4">GNAT family N-acetyltransferase</fullName>
        <ecNumber evidence="4">2.3.-.-</ecNumber>
    </submittedName>
</protein>
<dbReference type="RefSeq" id="WP_377049574.1">
    <property type="nucleotide sequence ID" value="NZ_JBHLVZ010000005.1"/>
</dbReference>
<dbReference type="PROSITE" id="PS51186">
    <property type="entry name" value="GNAT"/>
    <property type="match status" value="1"/>
</dbReference>
<feature type="domain" description="N-acetyltransferase" evidence="3">
    <location>
        <begin position="2"/>
        <end position="149"/>
    </location>
</feature>
<proteinExistence type="predicted"/>
<dbReference type="InterPro" id="IPR050832">
    <property type="entry name" value="Bact_Acetyltransf"/>
</dbReference>
<dbReference type="EC" id="2.3.-.-" evidence="4"/>
<gene>
    <name evidence="4" type="ORF">ACFFIC_07630</name>
</gene>
<dbReference type="Gene3D" id="3.40.630.30">
    <property type="match status" value="1"/>
</dbReference>
<name>A0ABV6IPA9_9PROT</name>
<dbReference type="Proteomes" id="UP001589789">
    <property type="component" value="Unassembled WGS sequence"/>
</dbReference>
<comment type="caution">
    <text evidence="4">The sequence shown here is derived from an EMBL/GenBank/DDBJ whole genome shotgun (WGS) entry which is preliminary data.</text>
</comment>
<accession>A0ABV6IPA9</accession>
<keyword evidence="1 4" id="KW-0808">Transferase</keyword>
<dbReference type="InterPro" id="IPR016181">
    <property type="entry name" value="Acyl_CoA_acyltransferase"/>
</dbReference>
<dbReference type="GO" id="GO:0016746">
    <property type="term" value="F:acyltransferase activity"/>
    <property type="evidence" value="ECO:0007669"/>
    <property type="project" value="UniProtKB-KW"/>
</dbReference>